<evidence type="ECO:0000256" key="1">
    <source>
        <dbReference type="ARBA" id="ARBA00022714"/>
    </source>
</evidence>
<dbReference type="InterPro" id="IPR036249">
    <property type="entry name" value="Thioredoxin-like_sf"/>
</dbReference>
<evidence type="ECO:0000256" key="2">
    <source>
        <dbReference type="ARBA" id="ARBA00022723"/>
    </source>
</evidence>
<protein>
    <submittedName>
        <fullName evidence="5">Uncharacterized protein</fullName>
    </submittedName>
</protein>
<keyword evidence="2" id="KW-0479">Metal-binding</keyword>
<dbReference type="VEuPathDB" id="FungiDB:L203_06402"/>
<dbReference type="SUPFAM" id="SSF52833">
    <property type="entry name" value="Thioredoxin-like"/>
    <property type="match status" value="1"/>
</dbReference>
<reference evidence="5" key="1">
    <citation type="submission" date="2016-06" db="EMBL/GenBank/DDBJ databases">
        <authorList>
            <person name="Cuomo C."/>
            <person name="Litvintseva A."/>
            <person name="Heitman J."/>
            <person name="Chen Y."/>
            <person name="Sun S."/>
            <person name="Springer D."/>
            <person name="Dromer F."/>
            <person name="Young S."/>
            <person name="Zeng Q."/>
            <person name="Chapman S."/>
            <person name="Gujja S."/>
            <person name="Saif S."/>
            <person name="Birren B."/>
        </authorList>
    </citation>
    <scope>NUCLEOTIDE SEQUENCE</scope>
    <source>
        <strain evidence="5">CBS 7841</strain>
    </source>
</reference>
<dbReference type="InterPro" id="IPR001041">
    <property type="entry name" value="2Fe-2S_ferredoxin-type"/>
</dbReference>
<proteinExistence type="predicted"/>
<dbReference type="InterPro" id="IPR001055">
    <property type="entry name" value="Adrenodoxin-like"/>
</dbReference>
<name>A0A1E3HL53_9TREE</name>
<dbReference type="GO" id="GO:0046872">
    <property type="term" value="F:metal ion binding"/>
    <property type="evidence" value="ECO:0007669"/>
    <property type="project" value="UniProtKB-KW"/>
</dbReference>
<dbReference type="OrthoDB" id="10253744at2759"/>
<dbReference type="Proteomes" id="UP000094043">
    <property type="component" value="Chromosome 4"/>
</dbReference>
<keyword evidence="3" id="KW-0408">Iron</keyword>
<dbReference type="CDD" id="cd03062">
    <property type="entry name" value="TRX_Fd_Sucrase"/>
    <property type="match status" value="1"/>
</dbReference>
<dbReference type="GO" id="GO:0051537">
    <property type="term" value="F:2 iron, 2 sulfur cluster binding"/>
    <property type="evidence" value="ECO:0007669"/>
    <property type="project" value="UniProtKB-KW"/>
</dbReference>
<organism evidence="5 6">
    <name type="scientific">Cryptococcus depauperatus CBS 7841</name>
    <dbReference type="NCBI Taxonomy" id="1295531"/>
    <lineage>
        <taxon>Eukaryota</taxon>
        <taxon>Fungi</taxon>
        <taxon>Dikarya</taxon>
        <taxon>Basidiomycota</taxon>
        <taxon>Agaricomycotina</taxon>
        <taxon>Tremellomycetes</taxon>
        <taxon>Tremellales</taxon>
        <taxon>Cryptococcaceae</taxon>
        <taxon>Cryptococcus</taxon>
    </lineage>
</organism>
<evidence type="ECO:0000313" key="5">
    <source>
        <dbReference type="EMBL" id="WVN88664.1"/>
    </source>
</evidence>
<evidence type="ECO:0000256" key="3">
    <source>
        <dbReference type="ARBA" id="ARBA00023004"/>
    </source>
</evidence>
<evidence type="ECO:0000313" key="6">
    <source>
        <dbReference type="Proteomes" id="UP000094043"/>
    </source>
</evidence>
<dbReference type="SUPFAM" id="SSF54292">
    <property type="entry name" value="2Fe-2S ferredoxin-like"/>
    <property type="match status" value="1"/>
</dbReference>
<gene>
    <name evidence="5" type="ORF">L203_103877</name>
</gene>
<dbReference type="GeneID" id="91088087"/>
<dbReference type="AlphaFoldDB" id="A0A1E3HL53"/>
<sequence>MGLICPAMRTKTSIWAVHRRSLAISAILRQTLLPTQTSPTSSPPIVPKTTTIQKEKETLPLPRGIPPTRALLLIYVPVPPTSWPSHLEMVSPLLAATSAKLKAHGIGVNVVYDTSVPPQENKLLTKGNEVFSARLFWVDGRQKHFNLFNLETLSSDELERDLAYTPVLGTGGLPVPVAEIEKVPKVILICTHGSRDCRCRDKGGPLVDTLKAEISRRGLESIVKVGEVAHVGGHKYAANAILLPYLDMLSNLTATDAPQLISHLLSISSTTSLESSRMWNHWRGRYGLTADQQSHFWALISQSDTVDQKEEVKGTVQLRFKTFEQREIVVNAKLGENLLQVGKENGLPSLEGVCGGNCECATCHLYLSTSPKPPVSQPSEIEDDMLAYVLAFKADESRLGCQIRVTKELGDWCKAGGIIGLPRF</sequence>
<dbReference type="Gene3D" id="3.10.20.30">
    <property type="match status" value="1"/>
</dbReference>
<dbReference type="GO" id="GO:0140647">
    <property type="term" value="P:P450-containing electron transport chain"/>
    <property type="evidence" value="ECO:0007669"/>
    <property type="project" value="InterPro"/>
</dbReference>
<dbReference type="PRINTS" id="PR00355">
    <property type="entry name" value="ADRENODOXIN"/>
</dbReference>
<dbReference type="InterPro" id="IPR009737">
    <property type="entry name" value="Aim32/Apd1-like"/>
</dbReference>
<evidence type="ECO:0000256" key="4">
    <source>
        <dbReference type="ARBA" id="ARBA00023014"/>
    </source>
</evidence>
<keyword evidence="6" id="KW-1185">Reference proteome</keyword>
<dbReference type="InterPro" id="IPR012675">
    <property type="entry name" value="Beta-grasp_dom_sf"/>
</dbReference>
<dbReference type="CDD" id="cd00207">
    <property type="entry name" value="fer2"/>
    <property type="match status" value="1"/>
</dbReference>
<dbReference type="EMBL" id="CP143787">
    <property type="protein sequence ID" value="WVN88664.1"/>
    <property type="molecule type" value="Genomic_DNA"/>
</dbReference>
<keyword evidence="4" id="KW-0411">Iron-sulfur</keyword>
<dbReference type="InterPro" id="IPR036010">
    <property type="entry name" value="2Fe-2S_ferredoxin-like_sf"/>
</dbReference>
<dbReference type="Pfam" id="PF06999">
    <property type="entry name" value="Suc_Fer-like"/>
    <property type="match status" value="1"/>
</dbReference>
<accession>A0A1E3HL53</accession>
<dbReference type="KEGG" id="cdep:91088087"/>
<dbReference type="PANTHER" id="PTHR31902">
    <property type="entry name" value="ACTIN PATCHES DISTAL PROTEIN 1"/>
    <property type="match status" value="1"/>
</dbReference>
<keyword evidence="1" id="KW-0001">2Fe-2S</keyword>
<dbReference type="RefSeq" id="XP_066069364.1">
    <property type="nucleotide sequence ID" value="XM_066213267.1"/>
</dbReference>
<reference evidence="5" key="3">
    <citation type="submission" date="2024-01" db="EMBL/GenBank/DDBJ databases">
        <authorList>
            <person name="Coelho M.A."/>
            <person name="David-Palma M."/>
            <person name="Shea T."/>
            <person name="Sun S."/>
            <person name="Cuomo C.A."/>
            <person name="Heitman J."/>
        </authorList>
    </citation>
    <scope>NUCLEOTIDE SEQUENCE</scope>
    <source>
        <strain evidence="5">CBS 7841</strain>
    </source>
</reference>
<reference evidence="5" key="2">
    <citation type="journal article" date="2022" name="Elife">
        <title>Obligate sexual reproduction of a homothallic fungus closely related to the Cryptococcus pathogenic species complex.</title>
        <authorList>
            <person name="Passer A.R."/>
            <person name="Clancey S.A."/>
            <person name="Shea T."/>
            <person name="David-Palma M."/>
            <person name="Averette A.F."/>
            <person name="Boekhout T."/>
            <person name="Porcel B.M."/>
            <person name="Nowrousian M."/>
            <person name="Cuomo C.A."/>
            <person name="Sun S."/>
            <person name="Heitman J."/>
            <person name="Coelho M.A."/>
        </authorList>
    </citation>
    <scope>NUCLEOTIDE SEQUENCE</scope>
    <source>
        <strain evidence="5">CBS 7841</strain>
    </source>
</reference>
<dbReference type="Gene3D" id="3.40.30.10">
    <property type="entry name" value="Glutaredoxin"/>
    <property type="match status" value="1"/>
</dbReference>